<feature type="transmembrane region" description="Helical" evidence="8">
    <location>
        <begin position="166"/>
        <end position="185"/>
    </location>
</feature>
<evidence type="ECO:0000256" key="4">
    <source>
        <dbReference type="ARBA" id="ARBA00022989"/>
    </source>
</evidence>
<dbReference type="Pfam" id="PF06298">
    <property type="entry name" value="PsbY"/>
    <property type="match status" value="2"/>
</dbReference>
<dbReference type="GO" id="GO:0009523">
    <property type="term" value="C:photosystem II"/>
    <property type="evidence" value="ECO:0007669"/>
    <property type="project" value="UniProtKB-KW"/>
</dbReference>
<dbReference type="Proteomes" id="UP000663760">
    <property type="component" value="Chromosome 11"/>
</dbReference>
<dbReference type="GO" id="GO:0009534">
    <property type="term" value="C:chloroplast thylakoid"/>
    <property type="evidence" value="ECO:0007669"/>
    <property type="project" value="TreeGrafter"/>
</dbReference>
<dbReference type="AlphaFoldDB" id="A0A7I8L5X2"/>
<evidence type="ECO:0000256" key="2">
    <source>
        <dbReference type="ARBA" id="ARBA00022531"/>
    </source>
</evidence>
<keyword evidence="3 8" id="KW-0812">Transmembrane</keyword>
<gene>
    <name evidence="9" type="ORF">SI8410_11015754</name>
</gene>
<keyword evidence="5" id="KW-0793">Thylakoid</keyword>
<keyword evidence="7" id="KW-0604">Photosystem II</keyword>
<evidence type="ECO:0000256" key="6">
    <source>
        <dbReference type="ARBA" id="ARBA00023136"/>
    </source>
</evidence>
<dbReference type="GO" id="GO:0045454">
    <property type="term" value="P:cell redox homeostasis"/>
    <property type="evidence" value="ECO:0007669"/>
    <property type="project" value="TreeGrafter"/>
</dbReference>
<evidence type="ECO:0000256" key="1">
    <source>
        <dbReference type="ARBA" id="ARBA00004370"/>
    </source>
</evidence>
<dbReference type="InterPro" id="IPR009388">
    <property type="entry name" value="PSII_PsbY"/>
</dbReference>
<keyword evidence="6 8" id="KW-0472">Membrane</keyword>
<dbReference type="PANTHER" id="PTHR34790">
    <property type="entry name" value="PHOTOSYSTEM II CORE COMPLEX PROTEINS PSBY, CHLOROPLASTIC"/>
    <property type="match status" value="1"/>
</dbReference>
<evidence type="ECO:0000313" key="9">
    <source>
        <dbReference type="EMBL" id="CAA7405076.1"/>
    </source>
</evidence>
<keyword evidence="4 8" id="KW-1133">Transmembrane helix</keyword>
<dbReference type="GO" id="GO:0015979">
    <property type="term" value="P:photosynthesis"/>
    <property type="evidence" value="ECO:0007669"/>
    <property type="project" value="UniProtKB-KW"/>
</dbReference>
<dbReference type="PANTHER" id="PTHR34790:SF1">
    <property type="entry name" value="PHOTOSYSTEM II CORE COMPLEX PROTEINS PSBY, CHLOROPLASTIC"/>
    <property type="match status" value="1"/>
</dbReference>
<evidence type="ECO:0000256" key="3">
    <source>
        <dbReference type="ARBA" id="ARBA00022692"/>
    </source>
</evidence>
<evidence type="ECO:0000256" key="5">
    <source>
        <dbReference type="ARBA" id="ARBA00023078"/>
    </source>
</evidence>
<evidence type="ECO:0000256" key="8">
    <source>
        <dbReference type="SAM" id="Phobius"/>
    </source>
</evidence>
<reference evidence="9" key="1">
    <citation type="submission" date="2020-02" db="EMBL/GenBank/DDBJ databases">
        <authorList>
            <person name="Scholz U."/>
            <person name="Mascher M."/>
            <person name="Fiebig A."/>
        </authorList>
    </citation>
    <scope>NUCLEOTIDE SEQUENCE</scope>
</reference>
<comment type="subcellular location">
    <subcellularLocation>
        <location evidence="1">Membrane</location>
    </subcellularLocation>
</comment>
<name>A0A7I8L5X2_SPIIN</name>
<keyword evidence="10" id="KW-1185">Reference proteome</keyword>
<keyword evidence="2" id="KW-0602">Photosynthesis</keyword>
<proteinExistence type="inferred from homology"/>
<accession>A0A7I8L5X2</accession>
<dbReference type="EMBL" id="LR746274">
    <property type="protein sequence ID" value="CAA7405076.1"/>
    <property type="molecule type" value="Genomic_DNA"/>
</dbReference>
<sequence length="198" mass="20101">MAATLSTMAMPNAKCLGVKTPRAAARPLSLLPLSLLPRGLALPSPPSPAASAAVAGAFFSALSATDAAFAAQQISDLAAAAVAEGSDNRGLALLIPLVPAVLWVLYNILQPALNQLNRMRSEKALVGGLGIGGAMAAAGLLEPPDAAAAVQQMAELAESAAGDNRGLALLIPLVPAILWVLYNILQPALNQINRMRSG</sequence>
<dbReference type="HAMAP" id="MF_00717">
    <property type="entry name" value="PSII_PsbY"/>
    <property type="match status" value="2"/>
</dbReference>
<evidence type="ECO:0000256" key="7">
    <source>
        <dbReference type="ARBA" id="ARBA00023276"/>
    </source>
</evidence>
<dbReference type="InterPro" id="IPR038760">
    <property type="entry name" value="PsbY_plant"/>
</dbReference>
<protein>
    <submittedName>
        <fullName evidence="9">Uncharacterized protein</fullName>
    </submittedName>
</protein>
<organism evidence="9 10">
    <name type="scientific">Spirodela intermedia</name>
    <name type="common">Intermediate duckweed</name>
    <dbReference type="NCBI Taxonomy" id="51605"/>
    <lineage>
        <taxon>Eukaryota</taxon>
        <taxon>Viridiplantae</taxon>
        <taxon>Streptophyta</taxon>
        <taxon>Embryophyta</taxon>
        <taxon>Tracheophyta</taxon>
        <taxon>Spermatophyta</taxon>
        <taxon>Magnoliopsida</taxon>
        <taxon>Liliopsida</taxon>
        <taxon>Araceae</taxon>
        <taxon>Lemnoideae</taxon>
        <taxon>Spirodela</taxon>
    </lineage>
</organism>
<evidence type="ECO:0000313" key="10">
    <source>
        <dbReference type="Proteomes" id="UP000663760"/>
    </source>
</evidence>
<dbReference type="GO" id="GO:0030145">
    <property type="term" value="F:manganese ion binding"/>
    <property type="evidence" value="ECO:0007669"/>
    <property type="project" value="InterPro"/>
</dbReference>